<dbReference type="AlphaFoldDB" id="I3ZJV7"/>
<sequence>MRSLTDMISESFIWSVGITRPGKGQERRAAWYISATLAIILLSIVAIFLFVLSRF</sequence>
<organism evidence="2 3">
    <name type="scientific">Terriglobus roseus (strain DSM 18391 / NRRL B-41598 / KBS 63)</name>
    <dbReference type="NCBI Taxonomy" id="926566"/>
    <lineage>
        <taxon>Bacteria</taxon>
        <taxon>Pseudomonadati</taxon>
        <taxon>Acidobacteriota</taxon>
        <taxon>Terriglobia</taxon>
        <taxon>Terriglobales</taxon>
        <taxon>Acidobacteriaceae</taxon>
        <taxon>Terriglobus</taxon>
    </lineage>
</organism>
<dbReference type="Proteomes" id="UP000006056">
    <property type="component" value="Chromosome"/>
</dbReference>
<feature type="transmembrane region" description="Helical" evidence="1">
    <location>
        <begin position="29"/>
        <end position="52"/>
    </location>
</feature>
<protein>
    <submittedName>
        <fullName evidence="2">Uncharacterized protein</fullName>
    </submittedName>
</protein>
<keyword evidence="3" id="KW-1185">Reference proteome</keyword>
<gene>
    <name evidence="2" type="ordered locus">Terro_3308</name>
</gene>
<dbReference type="RefSeq" id="WP_014786786.1">
    <property type="nucleotide sequence ID" value="NC_018014.1"/>
</dbReference>
<reference evidence="2 3" key="1">
    <citation type="submission" date="2012-06" db="EMBL/GenBank/DDBJ databases">
        <title>Complete genome of Terriglobus roseus DSM 18391.</title>
        <authorList>
            <consortium name="US DOE Joint Genome Institute (JGI-PGF)"/>
            <person name="Lucas S."/>
            <person name="Copeland A."/>
            <person name="Lapidus A."/>
            <person name="Glavina del Rio T."/>
            <person name="Dalin E."/>
            <person name="Tice H."/>
            <person name="Bruce D."/>
            <person name="Goodwin L."/>
            <person name="Pitluck S."/>
            <person name="Peters L."/>
            <person name="Mikhailova N."/>
            <person name="Munk A.C.C."/>
            <person name="Kyrpides N."/>
            <person name="Mavromatis K."/>
            <person name="Ivanova N."/>
            <person name="Brettin T."/>
            <person name="Detter J.C."/>
            <person name="Han C."/>
            <person name="Larimer F."/>
            <person name="Land M."/>
            <person name="Hauser L."/>
            <person name="Markowitz V."/>
            <person name="Cheng J.-F."/>
            <person name="Hugenholtz P."/>
            <person name="Woyke T."/>
            <person name="Wu D."/>
            <person name="Brambilla E."/>
            <person name="Klenk H.-P."/>
            <person name="Eisen J.A."/>
        </authorList>
    </citation>
    <scope>NUCLEOTIDE SEQUENCE [LARGE SCALE GENOMIC DNA]</scope>
    <source>
        <strain evidence="3">DSM 18391 / NRRL B-41598 / KBS 63</strain>
    </source>
</reference>
<evidence type="ECO:0000313" key="3">
    <source>
        <dbReference type="Proteomes" id="UP000006056"/>
    </source>
</evidence>
<keyword evidence="1" id="KW-0812">Transmembrane</keyword>
<accession>I3ZJV7</accession>
<dbReference type="EMBL" id="CP003379">
    <property type="protein sequence ID" value="AFL89525.1"/>
    <property type="molecule type" value="Genomic_DNA"/>
</dbReference>
<keyword evidence="1" id="KW-0472">Membrane</keyword>
<dbReference type="HOGENOM" id="CLU_3030915_0_0_0"/>
<proteinExistence type="predicted"/>
<dbReference type="KEGG" id="trs:Terro_3308"/>
<evidence type="ECO:0000256" key="1">
    <source>
        <dbReference type="SAM" id="Phobius"/>
    </source>
</evidence>
<dbReference type="OrthoDB" id="122903at2"/>
<name>I3ZJV7_TERRK</name>
<keyword evidence="1" id="KW-1133">Transmembrane helix</keyword>
<evidence type="ECO:0000313" key="2">
    <source>
        <dbReference type="EMBL" id="AFL89525.1"/>
    </source>
</evidence>